<dbReference type="EMBL" id="MFKF01000080">
    <property type="protein sequence ID" value="OGG55409.1"/>
    <property type="molecule type" value="Genomic_DNA"/>
</dbReference>
<dbReference type="GO" id="GO:0042158">
    <property type="term" value="P:lipoprotein biosynthetic process"/>
    <property type="evidence" value="ECO:0007669"/>
    <property type="project" value="InterPro"/>
</dbReference>
<dbReference type="InterPro" id="IPR036526">
    <property type="entry name" value="C-N_Hydrolase_sf"/>
</dbReference>
<evidence type="ECO:0000256" key="5">
    <source>
        <dbReference type="ARBA" id="ARBA00022989"/>
    </source>
</evidence>
<dbReference type="HAMAP" id="MF_01148">
    <property type="entry name" value="Lnt"/>
    <property type="match status" value="1"/>
</dbReference>
<evidence type="ECO:0000313" key="10">
    <source>
        <dbReference type="EMBL" id="OGG55409.1"/>
    </source>
</evidence>
<comment type="caution">
    <text evidence="10">The sequence shown here is derived from an EMBL/GenBank/DDBJ whole genome shotgun (WGS) entry which is preliminary data.</text>
</comment>
<dbReference type="InterPro" id="IPR003010">
    <property type="entry name" value="C-N_Hydrolase"/>
</dbReference>
<dbReference type="GO" id="GO:0016410">
    <property type="term" value="F:N-acyltransferase activity"/>
    <property type="evidence" value="ECO:0007669"/>
    <property type="project" value="InterPro"/>
</dbReference>
<dbReference type="Pfam" id="PF00795">
    <property type="entry name" value="CN_hydrolase"/>
    <property type="match status" value="1"/>
</dbReference>
<name>A0A1F6D1U9_HANXR</name>
<dbReference type="PANTHER" id="PTHR38686">
    <property type="entry name" value="APOLIPOPROTEIN N-ACYLTRANSFERASE"/>
    <property type="match status" value="1"/>
</dbReference>
<evidence type="ECO:0000256" key="1">
    <source>
        <dbReference type="ARBA" id="ARBA00004651"/>
    </source>
</evidence>
<evidence type="ECO:0000256" key="3">
    <source>
        <dbReference type="ARBA" id="ARBA00022679"/>
    </source>
</evidence>
<evidence type="ECO:0000313" key="11">
    <source>
        <dbReference type="Proteomes" id="UP000178606"/>
    </source>
</evidence>
<dbReference type="Gene3D" id="3.60.110.10">
    <property type="entry name" value="Carbon-nitrogen hydrolase"/>
    <property type="match status" value="1"/>
</dbReference>
<evidence type="ECO:0000256" key="6">
    <source>
        <dbReference type="ARBA" id="ARBA00023136"/>
    </source>
</evidence>
<keyword evidence="5 8" id="KW-1133">Transmembrane helix</keyword>
<feature type="transmembrane region" description="Helical" evidence="8">
    <location>
        <begin position="112"/>
        <end position="137"/>
    </location>
</feature>
<feature type="transmembrane region" description="Helical" evidence="8">
    <location>
        <begin position="73"/>
        <end position="100"/>
    </location>
</feature>
<evidence type="ECO:0000256" key="4">
    <source>
        <dbReference type="ARBA" id="ARBA00022692"/>
    </source>
</evidence>
<dbReference type="InterPro" id="IPR004563">
    <property type="entry name" value="Apolipo_AcylTrfase"/>
</dbReference>
<keyword evidence="10" id="KW-0449">Lipoprotein</keyword>
<evidence type="ECO:0000259" key="9">
    <source>
        <dbReference type="PROSITE" id="PS50263"/>
    </source>
</evidence>
<feature type="non-terminal residue" evidence="10">
    <location>
        <position position="409"/>
    </location>
</feature>
<dbReference type="Proteomes" id="UP000178606">
    <property type="component" value="Unassembled WGS sequence"/>
</dbReference>
<evidence type="ECO:0000256" key="8">
    <source>
        <dbReference type="SAM" id="Phobius"/>
    </source>
</evidence>
<keyword evidence="6 8" id="KW-0472">Membrane</keyword>
<sequence>MRSALLTGALSGGLMALAMPKPDLGVLAYLCLVPALTLLPGAGRSQLLSVGGAAGLVSSAGKVYWIAETLANYGGLSFVVGVFTTALLTLYLSLYVLAFFGLTSRLNPASPLFPWLCASTWVTLEWLQGHLLTGFPWMLLGYTQHRMLPILQTARIWGVYGVSFLIVLINGSIVSLLIAGRSAWHGTIAPILLLLIALFYGLSALSAPPPEHPLRVGIVQGSIPQGEKWRVDARGGTVERYANLTRRLAGARCDFIVLPETAFPFSFRDPENASHCATLTGLARELNVPMLIGSLEQTDGRIYNRAFLISRAGEVVGHQDKVHLVPFGEYLPLECIFGYLEGLTRESGRFAPGAGHRALRLPGAEVPFGVFICYESIFPEIARAYANDGAEFLVNVTNDAWFGTTAAPY</sequence>
<keyword evidence="4 8" id="KW-0812">Transmembrane</keyword>
<comment type="subcellular location">
    <subcellularLocation>
        <location evidence="1">Cell membrane</location>
        <topology evidence="1">Multi-pass membrane protein</topology>
    </subcellularLocation>
</comment>
<feature type="domain" description="CN hydrolase" evidence="9">
    <location>
        <begin position="219"/>
        <end position="409"/>
    </location>
</feature>
<dbReference type="GO" id="GO:0005886">
    <property type="term" value="C:plasma membrane"/>
    <property type="evidence" value="ECO:0007669"/>
    <property type="project" value="UniProtKB-SubCell"/>
</dbReference>
<feature type="transmembrane region" description="Helical" evidence="8">
    <location>
        <begin position="26"/>
        <end position="42"/>
    </location>
</feature>
<protein>
    <submittedName>
        <fullName evidence="10">Apolipoprotein N-acyltransferase</fullName>
    </submittedName>
</protein>
<reference evidence="10 11" key="1">
    <citation type="journal article" date="2016" name="Nat. Commun.">
        <title>Thousands of microbial genomes shed light on interconnected biogeochemical processes in an aquifer system.</title>
        <authorList>
            <person name="Anantharaman K."/>
            <person name="Brown C.T."/>
            <person name="Hug L.A."/>
            <person name="Sharon I."/>
            <person name="Castelle C.J."/>
            <person name="Probst A.J."/>
            <person name="Thomas B.C."/>
            <person name="Singh A."/>
            <person name="Wilkins M.J."/>
            <person name="Karaoz U."/>
            <person name="Brodie E.L."/>
            <person name="Williams K.H."/>
            <person name="Hubbard S.S."/>
            <person name="Banfield J.F."/>
        </authorList>
    </citation>
    <scope>NUCLEOTIDE SEQUENCE [LARGE SCALE GENOMIC DNA]</scope>
    <source>
        <strain evidence="11">RIFCSPLOWO2_12_FULL_64_10</strain>
    </source>
</reference>
<feature type="transmembrane region" description="Helical" evidence="8">
    <location>
        <begin position="186"/>
        <end position="205"/>
    </location>
</feature>
<dbReference type="Pfam" id="PF20154">
    <property type="entry name" value="LNT_N"/>
    <property type="match status" value="1"/>
</dbReference>
<dbReference type="SUPFAM" id="SSF56317">
    <property type="entry name" value="Carbon-nitrogen hydrolase"/>
    <property type="match status" value="1"/>
</dbReference>
<organism evidence="10 11">
    <name type="scientific">Handelsmanbacteria sp. (strain RIFCSPLOWO2_12_FULL_64_10)</name>
    <dbReference type="NCBI Taxonomy" id="1817868"/>
    <lineage>
        <taxon>Bacteria</taxon>
        <taxon>Candidatus Handelsmaniibacteriota</taxon>
    </lineage>
</organism>
<keyword evidence="7 10" id="KW-0012">Acyltransferase</keyword>
<accession>A0A1F6D1U9</accession>
<evidence type="ECO:0000256" key="7">
    <source>
        <dbReference type="ARBA" id="ARBA00023315"/>
    </source>
</evidence>
<evidence type="ECO:0000256" key="2">
    <source>
        <dbReference type="ARBA" id="ARBA00022475"/>
    </source>
</evidence>
<keyword evidence="3 10" id="KW-0808">Transferase</keyword>
<gene>
    <name evidence="10" type="ORF">A3F84_26240</name>
</gene>
<keyword evidence="2" id="KW-1003">Cell membrane</keyword>
<dbReference type="PROSITE" id="PS50263">
    <property type="entry name" value="CN_HYDROLASE"/>
    <property type="match status" value="1"/>
</dbReference>
<feature type="transmembrane region" description="Helical" evidence="8">
    <location>
        <begin position="47"/>
        <end position="67"/>
    </location>
</feature>
<dbReference type="NCBIfam" id="TIGR00546">
    <property type="entry name" value="lnt"/>
    <property type="match status" value="1"/>
</dbReference>
<feature type="transmembrane region" description="Helical" evidence="8">
    <location>
        <begin position="157"/>
        <end position="179"/>
    </location>
</feature>
<dbReference type="InterPro" id="IPR045378">
    <property type="entry name" value="LNT_N"/>
</dbReference>
<dbReference type="AlphaFoldDB" id="A0A1F6D1U9"/>
<proteinExistence type="inferred from homology"/>
<dbReference type="CDD" id="cd07571">
    <property type="entry name" value="ALP_N-acyl_transferase"/>
    <property type="match status" value="1"/>
</dbReference>
<dbReference type="PANTHER" id="PTHR38686:SF1">
    <property type="entry name" value="APOLIPOPROTEIN N-ACYLTRANSFERASE"/>
    <property type="match status" value="1"/>
</dbReference>